<accession>A0A2K5ARD9</accession>
<proteinExistence type="predicted"/>
<dbReference type="KEGG" id="ncv:NCAV_1018"/>
<organism evidence="1 2">
    <name type="scientific">Candidatus Nitrosocaldus cavascurensis</name>
    <dbReference type="NCBI Taxonomy" id="2058097"/>
    <lineage>
        <taxon>Archaea</taxon>
        <taxon>Nitrososphaerota</taxon>
        <taxon>Nitrososphaeria</taxon>
        <taxon>Candidatus Nitrosocaldales</taxon>
        <taxon>Candidatus Nitrosocaldaceae</taxon>
        <taxon>Candidatus Nitrosocaldus</taxon>
    </lineage>
</organism>
<evidence type="ECO:0000313" key="1">
    <source>
        <dbReference type="EMBL" id="SPC34195.1"/>
    </source>
</evidence>
<gene>
    <name evidence="1" type="ORF">NCAV_1018</name>
</gene>
<dbReference type="Proteomes" id="UP000236248">
    <property type="component" value="Chromosome NCAV"/>
</dbReference>
<dbReference type="AlphaFoldDB" id="A0A2K5ARD9"/>
<reference evidence="2" key="1">
    <citation type="submission" date="2018-01" db="EMBL/GenBank/DDBJ databases">
        <authorList>
            <person name="Kerou L M."/>
        </authorList>
    </citation>
    <scope>NUCLEOTIDE SEQUENCE [LARGE SCALE GENOMIC DNA]</scope>
    <source>
        <strain evidence="2">SCU2</strain>
    </source>
</reference>
<protein>
    <submittedName>
        <fullName evidence="1">Uncharacterized protein</fullName>
    </submittedName>
</protein>
<dbReference type="EMBL" id="LT981265">
    <property type="protein sequence ID" value="SPC34195.1"/>
    <property type="molecule type" value="Genomic_DNA"/>
</dbReference>
<name>A0A2K5ARD9_9ARCH</name>
<sequence>MPFRYVIKWRYDKPEKLSVEAYYKYPRTPQEKRKPVFVIGKAEGVGIIVIRHMLEKTAQKYPTKKYNKTLYIFLDENDDEAYETAYRIGLAAALINKAQTPEEIQKHIRYIQSIMPEEIWFWTSKLLDEEIGEKALNALAILSGAITTQNKKHTYQQKETFLPIM</sequence>
<dbReference type="GeneID" id="41595056"/>
<keyword evidence="2" id="KW-1185">Reference proteome</keyword>
<dbReference type="RefSeq" id="WP_103287091.1">
    <property type="nucleotide sequence ID" value="NZ_LT981265.1"/>
</dbReference>
<evidence type="ECO:0000313" key="2">
    <source>
        <dbReference type="Proteomes" id="UP000236248"/>
    </source>
</evidence>